<sequence length="412" mass="45486">MKIKRPKEGELIPAYPSHNAGFRSLGNLDPGRLSTILANLDAGDIAEAMTLFDEMEEKDLHLGAVSQTRKLAVVARDRTVIPASDDDEDKKIADFVKDVFTSIPQKPAAFTRLLSAVTHGFAIAEIVWEISDGMVTIKDLIGRPQNIFTFIDHEEPARLLDFPRLIEQGTGRGAPLPREKFVFHRHQSGDSACVRAGLYRGISWYYLFTSFTIKDWLTFIDIYGIPLRLGRFKPTADDTARDVLKDAVMNLGSDAAAVISDDTSIEFIQSALAGDHSLFREAAEYFNRQKSKRLLGQTLTTEGQDKGSFALGKIHDQVRNDIVAYDAMALDETINCDLIKPLVDFNFGVRKRYPRVVTSLVSAGETDMKLEQVEKLVAMGAKIPARVVAEITGIPITGDLDESLVSRKGAAA</sequence>
<dbReference type="Pfam" id="PF06074">
    <property type="entry name" value="Portal_Mu"/>
    <property type="match status" value="1"/>
</dbReference>
<dbReference type="EMBL" id="UOGE01000063">
    <property type="protein sequence ID" value="VAX21107.1"/>
    <property type="molecule type" value="Genomic_DNA"/>
</dbReference>
<gene>
    <name evidence="1" type="ORF">MNBD_NITROSPINAE02-503</name>
</gene>
<organism evidence="1">
    <name type="scientific">hydrothermal vent metagenome</name>
    <dbReference type="NCBI Taxonomy" id="652676"/>
    <lineage>
        <taxon>unclassified sequences</taxon>
        <taxon>metagenomes</taxon>
        <taxon>ecological metagenomes</taxon>
    </lineage>
</organism>
<dbReference type="AlphaFoldDB" id="A0A3B1CWW8"/>
<evidence type="ECO:0008006" key="2">
    <source>
        <dbReference type="Google" id="ProtNLM"/>
    </source>
</evidence>
<accession>A0A3B1CWW8</accession>
<evidence type="ECO:0000313" key="1">
    <source>
        <dbReference type="EMBL" id="VAX21107.1"/>
    </source>
</evidence>
<protein>
    <recommendedName>
        <fullName evidence="2">Mu-like prophage FluMu protein gp29</fullName>
    </recommendedName>
</protein>
<dbReference type="InterPro" id="IPR009279">
    <property type="entry name" value="Portal_Mu"/>
</dbReference>
<reference evidence="1" key="1">
    <citation type="submission" date="2018-06" db="EMBL/GenBank/DDBJ databases">
        <authorList>
            <person name="Zhirakovskaya E."/>
        </authorList>
    </citation>
    <scope>NUCLEOTIDE SEQUENCE</scope>
</reference>
<proteinExistence type="predicted"/>
<name>A0A3B1CWW8_9ZZZZ</name>